<dbReference type="SUPFAM" id="SSF52540">
    <property type="entry name" value="P-loop containing nucleoside triphosphate hydrolases"/>
    <property type="match status" value="1"/>
</dbReference>
<evidence type="ECO:0000256" key="3">
    <source>
        <dbReference type="ARBA" id="ARBA00023134"/>
    </source>
</evidence>
<feature type="region of interest" description="Disordered" evidence="4">
    <location>
        <begin position="1"/>
        <end position="53"/>
    </location>
</feature>
<evidence type="ECO:0000313" key="8">
    <source>
        <dbReference type="Proteomes" id="UP001519460"/>
    </source>
</evidence>
<dbReference type="InterPro" id="IPR027417">
    <property type="entry name" value="P-loop_NTPase"/>
</dbReference>
<evidence type="ECO:0000256" key="1">
    <source>
        <dbReference type="ARBA" id="ARBA00008535"/>
    </source>
</evidence>
<dbReference type="PANTHER" id="PTHR10903">
    <property type="entry name" value="GTPASE, IMAP FAMILY MEMBER-RELATED"/>
    <property type="match status" value="1"/>
</dbReference>
<gene>
    <name evidence="7" type="ORF">BaRGS_00030726</name>
</gene>
<proteinExistence type="inferred from homology"/>
<organism evidence="7 8">
    <name type="scientific">Batillaria attramentaria</name>
    <dbReference type="NCBI Taxonomy" id="370345"/>
    <lineage>
        <taxon>Eukaryota</taxon>
        <taxon>Metazoa</taxon>
        <taxon>Spiralia</taxon>
        <taxon>Lophotrochozoa</taxon>
        <taxon>Mollusca</taxon>
        <taxon>Gastropoda</taxon>
        <taxon>Caenogastropoda</taxon>
        <taxon>Sorbeoconcha</taxon>
        <taxon>Cerithioidea</taxon>
        <taxon>Batillariidae</taxon>
        <taxon>Batillaria</taxon>
    </lineage>
</organism>
<keyword evidence="5" id="KW-1133">Transmembrane helix</keyword>
<keyword evidence="5" id="KW-0472">Membrane</keyword>
<keyword evidence="2" id="KW-0547">Nucleotide-binding</keyword>
<keyword evidence="3" id="KW-0342">GTP-binding</keyword>
<dbReference type="Pfam" id="PF04548">
    <property type="entry name" value="AIG1"/>
    <property type="match status" value="1"/>
</dbReference>
<feature type="domain" description="AIG1-type G" evidence="6">
    <location>
        <begin position="21"/>
        <end position="222"/>
    </location>
</feature>
<evidence type="ECO:0000256" key="4">
    <source>
        <dbReference type="SAM" id="MobiDB-lite"/>
    </source>
</evidence>
<sequence length="326" mass="36572">MGNIFTKQEPEEGTVRNEGTRKDPPAQKDGNTGARPSDSQRDDEGGFPVGHLMTSHTQTCDYRESTNAWDRHLKVVDTPGLFDTRDKSGKTLYELTKVLSLSTPGPHAFLFVIRLDARFTPEENDAFKLMMKMFEKDKVKQHLVLVFTRGENLPCSIEQFLETVPESLKEILDIVNDNYVVINKTSDEFTRPRQVRQLLEKIDRVSNNGQDFYVNEDMKKMEAHIGAEIEKMMKQKQLTYQQAEYQSKKAIAQDKKSSWKLQWKLLLIAVSSTAFGVLIGSAAIFALPAVEILEGVAGGGLYQATSILSTLGPNAIALGRVKCVIQ</sequence>
<dbReference type="PROSITE" id="PS51720">
    <property type="entry name" value="G_AIG1"/>
    <property type="match status" value="1"/>
</dbReference>
<dbReference type="InterPro" id="IPR006703">
    <property type="entry name" value="G_AIG1"/>
</dbReference>
<protein>
    <recommendedName>
        <fullName evidence="6">AIG1-type G domain-containing protein</fullName>
    </recommendedName>
</protein>
<dbReference type="InterPro" id="IPR045058">
    <property type="entry name" value="GIMA/IAN/Toc"/>
</dbReference>
<evidence type="ECO:0000256" key="5">
    <source>
        <dbReference type="SAM" id="Phobius"/>
    </source>
</evidence>
<dbReference type="EMBL" id="JACVVK020000335">
    <property type="protein sequence ID" value="KAK7478050.1"/>
    <property type="molecule type" value="Genomic_DNA"/>
</dbReference>
<comment type="caution">
    <text evidence="7">The sequence shown here is derived from an EMBL/GenBank/DDBJ whole genome shotgun (WGS) entry which is preliminary data.</text>
</comment>
<keyword evidence="5" id="KW-0812">Transmembrane</keyword>
<evidence type="ECO:0000259" key="6">
    <source>
        <dbReference type="PROSITE" id="PS51720"/>
    </source>
</evidence>
<keyword evidence="8" id="KW-1185">Reference proteome</keyword>
<dbReference type="Gene3D" id="3.40.50.300">
    <property type="entry name" value="P-loop containing nucleotide triphosphate hydrolases"/>
    <property type="match status" value="1"/>
</dbReference>
<accession>A0ABD0JTU4</accession>
<dbReference type="PANTHER" id="PTHR10903:SF184">
    <property type="entry name" value="GTP-BINDING PROTEIN A"/>
    <property type="match status" value="1"/>
</dbReference>
<dbReference type="Proteomes" id="UP001519460">
    <property type="component" value="Unassembled WGS sequence"/>
</dbReference>
<feature type="transmembrane region" description="Helical" evidence="5">
    <location>
        <begin position="265"/>
        <end position="287"/>
    </location>
</feature>
<feature type="compositionally biased region" description="Basic and acidic residues" evidence="4">
    <location>
        <begin position="8"/>
        <end position="26"/>
    </location>
</feature>
<evidence type="ECO:0000256" key="2">
    <source>
        <dbReference type="ARBA" id="ARBA00022741"/>
    </source>
</evidence>
<comment type="similarity">
    <text evidence="1">Belongs to the TRAFAC class TrmE-Era-EngA-EngB-Septin-like GTPase superfamily. AIG1/Toc34/Toc159-like paraseptin GTPase family. IAN subfamily.</text>
</comment>
<name>A0ABD0JTU4_9CAEN</name>
<reference evidence="7 8" key="1">
    <citation type="journal article" date="2023" name="Sci. Data">
        <title>Genome assembly of the Korean intertidal mud-creeper Batillaria attramentaria.</title>
        <authorList>
            <person name="Patra A.K."/>
            <person name="Ho P.T."/>
            <person name="Jun S."/>
            <person name="Lee S.J."/>
            <person name="Kim Y."/>
            <person name="Won Y.J."/>
        </authorList>
    </citation>
    <scope>NUCLEOTIDE SEQUENCE [LARGE SCALE GENOMIC DNA]</scope>
    <source>
        <strain evidence="7">Wonlab-2016</strain>
    </source>
</reference>
<dbReference type="AlphaFoldDB" id="A0ABD0JTU4"/>
<evidence type="ECO:0000313" key="7">
    <source>
        <dbReference type="EMBL" id="KAK7478050.1"/>
    </source>
</evidence>
<dbReference type="GO" id="GO:0005525">
    <property type="term" value="F:GTP binding"/>
    <property type="evidence" value="ECO:0007669"/>
    <property type="project" value="UniProtKB-KW"/>
</dbReference>